<protein>
    <submittedName>
        <fullName evidence="1">Uncharacterized protein</fullName>
    </submittedName>
</protein>
<sequence length="249" mass="28245">MKKKRMEGRNMLEEALHQCNKRGYRCYSRNCEENNVLSDIVVVYVVSILMMRTWPFVDNGHDYNMFLLEAVGMTPKGKTFTIATAFMQNRRHIDQNIVGELILKIGNDGAELFIRPREPRRSSLIQRICANTELELHTYSLVCASYSNDTRCTDVDRKSQASMELKLGPITRARMKKLKASNGNEDNSIFEEFGDQGETSKLFTICSIRKDYSRKQLEGENWLSVGEGHPTNDGSPASTVAGGFLDKKG</sequence>
<dbReference type="EMBL" id="CM044706">
    <property type="protein sequence ID" value="KAI5658328.1"/>
    <property type="molecule type" value="Genomic_DNA"/>
</dbReference>
<keyword evidence="2" id="KW-1185">Reference proteome</keyword>
<reference evidence="2" key="1">
    <citation type="journal article" date="2023" name="Nat. Plants">
        <title>Single-cell RNA sequencing provides a high-resolution roadmap for understanding the multicellular compartmentation of specialized metabolism.</title>
        <authorList>
            <person name="Sun S."/>
            <person name="Shen X."/>
            <person name="Li Y."/>
            <person name="Li Y."/>
            <person name="Wang S."/>
            <person name="Li R."/>
            <person name="Zhang H."/>
            <person name="Shen G."/>
            <person name="Guo B."/>
            <person name="Wei J."/>
            <person name="Xu J."/>
            <person name="St-Pierre B."/>
            <person name="Chen S."/>
            <person name="Sun C."/>
        </authorList>
    </citation>
    <scope>NUCLEOTIDE SEQUENCE [LARGE SCALE GENOMIC DNA]</scope>
</reference>
<accession>A0ACC0AFV8</accession>
<proteinExistence type="predicted"/>
<gene>
    <name evidence="1" type="ORF">M9H77_27121</name>
</gene>
<organism evidence="1 2">
    <name type="scientific">Catharanthus roseus</name>
    <name type="common">Madagascar periwinkle</name>
    <name type="synonym">Vinca rosea</name>
    <dbReference type="NCBI Taxonomy" id="4058"/>
    <lineage>
        <taxon>Eukaryota</taxon>
        <taxon>Viridiplantae</taxon>
        <taxon>Streptophyta</taxon>
        <taxon>Embryophyta</taxon>
        <taxon>Tracheophyta</taxon>
        <taxon>Spermatophyta</taxon>
        <taxon>Magnoliopsida</taxon>
        <taxon>eudicotyledons</taxon>
        <taxon>Gunneridae</taxon>
        <taxon>Pentapetalae</taxon>
        <taxon>asterids</taxon>
        <taxon>lamiids</taxon>
        <taxon>Gentianales</taxon>
        <taxon>Apocynaceae</taxon>
        <taxon>Rauvolfioideae</taxon>
        <taxon>Vinceae</taxon>
        <taxon>Catharanthinae</taxon>
        <taxon>Catharanthus</taxon>
    </lineage>
</organism>
<dbReference type="Proteomes" id="UP001060085">
    <property type="component" value="Linkage Group LG06"/>
</dbReference>
<comment type="caution">
    <text evidence="1">The sequence shown here is derived from an EMBL/GenBank/DDBJ whole genome shotgun (WGS) entry which is preliminary data.</text>
</comment>
<evidence type="ECO:0000313" key="2">
    <source>
        <dbReference type="Proteomes" id="UP001060085"/>
    </source>
</evidence>
<evidence type="ECO:0000313" key="1">
    <source>
        <dbReference type="EMBL" id="KAI5658328.1"/>
    </source>
</evidence>
<name>A0ACC0AFV8_CATRO</name>